<feature type="signal peptide" evidence="1">
    <location>
        <begin position="1"/>
        <end position="20"/>
    </location>
</feature>
<dbReference type="Proteomes" id="UP000324767">
    <property type="component" value="Unassembled WGS sequence"/>
</dbReference>
<reference evidence="2 4" key="1">
    <citation type="submission" date="2019-09" db="EMBL/GenBank/DDBJ databases">
        <title>The hologenome of the rock-dwelling lichen Lasallia pustulata.</title>
        <authorList>
            <person name="Greshake Tzovaras B."/>
            <person name="Segers F."/>
            <person name="Bicker A."/>
            <person name="Dal Grande F."/>
            <person name="Otte J."/>
            <person name="Hankeln T."/>
            <person name="Schmitt I."/>
            <person name="Ebersberger I."/>
        </authorList>
    </citation>
    <scope>NUCLEOTIDE SEQUENCE [LARGE SCALE GENOMIC DNA]</scope>
    <source>
        <strain evidence="2">A1-1</strain>
    </source>
</reference>
<accession>A0A5M8PQ85</accession>
<dbReference type="EMBL" id="VXIT01000008">
    <property type="protein sequence ID" value="KAA6411148.1"/>
    <property type="molecule type" value="Genomic_DNA"/>
</dbReference>
<evidence type="ECO:0000256" key="1">
    <source>
        <dbReference type="SAM" id="SignalP"/>
    </source>
</evidence>
<evidence type="ECO:0000313" key="2">
    <source>
        <dbReference type="EMBL" id="KAA6411102.1"/>
    </source>
</evidence>
<keyword evidence="1" id="KW-0732">Signal</keyword>
<organism evidence="2 4">
    <name type="scientific">Lasallia pustulata</name>
    <dbReference type="NCBI Taxonomy" id="136370"/>
    <lineage>
        <taxon>Eukaryota</taxon>
        <taxon>Fungi</taxon>
        <taxon>Dikarya</taxon>
        <taxon>Ascomycota</taxon>
        <taxon>Pezizomycotina</taxon>
        <taxon>Lecanoromycetes</taxon>
        <taxon>OSLEUM clade</taxon>
        <taxon>Umbilicariomycetidae</taxon>
        <taxon>Umbilicariales</taxon>
        <taxon>Umbilicariaceae</taxon>
        <taxon>Lasallia</taxon>
    </lineage>
</organism>
<feature type="chain" id="PRO_5036371415" description="Transmembrane protein" evidence="1">
    <location>
        <begin position="21"/>
        <end position="174"/>
    </location>
</feature>
<name>A0A5M8PQ85_9LECA</name>
<proteinExistence type="predicted"/>
<dbReference type="EMBL" id="VXIT01000008">
    <property type="protein sequence ID" value="KAA6411102.1"/>
    <property type="molecule type" value="Genomic_DNA"/>
</dbReference>
<protein>
    <recommendedName>
        <fullName evidence="5">Transmembrane protein</fullName>
    </recommendedName>
</protein>
<comment type="caution">
    <text evidence="2">The sequence shown here is derived from an EMBL/GenBank/DDBJ whole genome shotgun (WGS) entry which is preliminary data.</text>
</comment>
<evidence type="ECO:0000313" key="3">
    <source>
        <dbReference type="EMBL" id="KAA6411148.1"/>
    </source>
</evidence>
<dbReference type="AlphaFoldDB" id="A0A5M8PQ85"/>
<sequence length="174" mass="18502">MRFSSVIFGAFALLTTSVVATSLDFSNCTSEAKKCDKDAKSCTSLNAPIIYPIIVADIYALIADIQAEIDICLAIKVGPSADVQAKIFLELQALVNATITACVDLIAVAHIIILVDLKAQVQVALKALLTVYATLFADLEVCLGLEAKLIAALWLTLQAELNLCISAYAALKIL</sequence>
<gene>
    <name evidence="2" type="ORF">FRX48_05414</name>
    <name evidence="3" type="ORF">FRX48_05460</name>
</gene>
<evidence type="ECO:0008006" key="5">
    <source>
        <dbReference type="Google" id="ProtNLM"/>
    </source>
</evidence>
<evidence type="ECO:0000313" key="4">
    <source>
        <dbReference type="Proteomes" id="UP000324767"/>
    </source>
</evidence>